<dbReference type="Proteomes" id="UP000078348">
    <property type="component" value="Unassembled WGS sequence"/>
</dbReference>
<evidence type="ECO:0000256" key="1">
    <source>
        <dbReference type="ARBA" id="ARBA00022723"/>
    </source>
</evidence>
<dbReference type="InterPro" id="IPR011016">
    <property type="entry name" value="Znf_RING-CH"/>
</dbReference>
<dbReference type="PANTHER" id="PTHR22763">
    <property type="entry name" value="RING ZINC FINGER PROTEIN"/>
    <property type="match status" value="1"/>
</dbReference>
<feature type="transmembrane region" description="Helical" evidence="6">
    <location>
        <begin position="5"/>
        <end position="23"/>
    </location>
</feature>
<evidence type="ECO:0000313" key="9">
    <source>
        <dbReference type="Proteomes" id="UP000078348"/>
    </source>
</evidence>
<protein>
    <submittedName>
        <fullName evidence="8">E3 ubiquitin-protein ligase synoviolin</fullName>
    </submittedName>
</protein>
<dbReference type="PROSITE" id="PS50089">
    <property type="entry name" value="ZF_RING_2"/>
    <property type="match status" value="1"/>
</dbReference>
<dbReference type="GO" id="GO:0043161">
    <property type="term" value="P:proteasome-mediated ubiquitin-dependent protein catabolic process"/>
    <property type="evidence" value="ECO:0007669"/>
    <property type="project" value="TreeGrafter"/>
</dbReference>
<dbReference type="InterPro" id="IPR013083">
    <property type="entry name" value="Znf_RING/FYVE/PHD"/>
</dbReference>
<name>A0A196SKK6_BLAHN</name>
<feature type="transmembrane region" description="Helical" evidence="6">
    <location>
        <begin position="100"/>
        <end position="119"/>
    </location>
</feature>
<dbReference type="InterPro" id="IPR050731">
    <property type="entry name" value="HRD1_E3_ubiq-ligases"/>
</dbReference>
<dbReference type="EMBL" id="LXWW01000025">
    <property type="protein sequence ID" value="OAO17578.1"/>
    <property type="molecule type" value="Genomic_DNA"/>
</dbReference>
<sequence>MKSVYYLLVSIVATVGSVFYASYRDPSVFGPLYSFSTNPLFFPVVGNLCVAFFLSCLHVFRVLFIGTINDQEKQHILSSLKSDAVGLFFSVVYLKDALSIAIVFPVTVWILLSYCSYVLDARIKTYNMTQMKKSRRVQLGFGLVTYAVCSFLWFRINTLEFLHYFPYDSEVNVLMWSYSITFCLQSVFLICQFLTIPLKYHSIISEHTFSIIILFQSFFYYLFLIINYCNYILLFSDTESLLDFILAYPSYELLTAVNSIRKTMKGLSNANRFKAFSNEHFFKPTEEDLEKNPDCVICRDANDMESSRVMPCGHVLHEECLKSWLLQKDQCPMCNHSLFDFEKEAEMRKQTEPTPLQKALEDISVQQAIRNIQNINMHNLHHLFLKFDLNDEEELPFYIDLSLGHVVPTLSGGSKDCYLFDGREMPLKDVPWKCVCDDRDYYLAENGIFLWEEKEMMDREMEEEGEGDLGDREMEEGGEYDAEEEVQEEEEVEEKEKMEEENQHETHTEMKPEMKAEEEVKRSDSLSREEMRAKRLEFLQRSASRSDQKKCDEEE</sequence>
<evidence type="ECO:0000256" key="5">
    <source>
        <dbReference type="SAM" id="MobiDB-lite"/>
    </source>
</evidence>
<feature type="compositionally biased region" description="Basic and acidic residues" evidence="5">
    <location>
        <begin position="494"/>
        <end position="555"/>
    </location>
</feature>
<keyword evidence="6" id="KW-0812">Transmembrane</keyword>
<evidence type="ECO:0000256" key="3">
    <source>
        <dbReference type="ARBA" id="ARBA00022833"/>
    </source>
</evidence>
<keyword evidence="9" id="KW-1185">Reference proteome</keyword>
<dbReference type="OrthoDB" id="272091at2759"/>
<comment type="caution">
    <text evidence="8">The sequence shown here is derived from an EMBL/GenBank/DDBJ whole genome shotgun (WGS) entry which is preliminary data.</text>
</comment>
<feature type="transmembrane region" description="Helical" evidence="6">
    <location>
        <begin position="208"/>
        <end position="228"/>
    </location>
</feature>
<feature type="transmembrane region" description="Helical" evidence="6">
    <location>
        <begin position="43"/>
        <end position="64"/>
    </location>
</feature>
<reference evidence="8 9" key="1">
    <citation type="submission" date="2016-05" db="EMBL/GenBank/DDBJ databases">
        <title>Nuclear genome of Blastocystis sp. subtype 1 NandII.</title>
        <authorList>
            <person name="Gentekaki E."/>
            <person name="Curtis B."/>
            <person name="Stairs C."/>
            <person name="Eme L."/>
            <person name="Herman E."/>
            <person name="Klimes V."/>
            <person name="Arias M.C."/>
            <person name="Elias M."/>
            <person name="Hilliou F."/>
            <person name="Klute M."/>
            <person name="Malik S.-B."/>
            <person name="Pightling A."/>
            <person name="Rachubinski R."/>
            <person name="Salas D."/>
            <person name="Schlacht A."/>
            <person name="Suga H."/>
            <person name="Archibald J."/>
            <person name="Ball S.G."/>
            <person name="Clark G."/>
            <person name="Dacks J."/>
            <person name="Van Der Giezen M."/>
            <person name="Tsaousis A."/>
            <person name="Roger A."/>
        </authorList>
    </citation>
    <scope>NUCLEOTIDE SEQUENCE [LARGE SCALE GENOMIC DNA]</scope>
    <source>
        <strain evidence="9">ATCC 50177 / NandII</strain>
    </source>
</reference>
<feature type="transmembrane region" description="Helical" evidence="6">
    <location>
        <begin position="176"/>
        <end position="196"/>
    </location>
</feature>
<proteinExistence type="predicted"/>
<feature type="compositionally biased region" description="Acidic residues" evidence="5">
    <location>
        <begin position="460"/>
        <end position="493"/>
    </location>
</feature>
<dbReference type="SMART" id="SM00744">
    <property type="entry name" value="RINGv"/>
    <property type="match status" value="1"/>
</dbReference>
<evidence type="ECO:0000259" key="7">
    <source>
        <dbReference type="PROSITE" id="PS50089"/>
    </source>
</evidence>
<evidence type="ECO:0000256" key="4">
    <source>
        <dbReference type="PROSITE-ProRule" id="PRU00175"/>
    </source>
</evidence>
<dbReference type="AlphaFoldDB" id="A0A196SKK6"/>
<keyword evidence="3" id="KW-0862">Zinc</keyword>
<gene>
    <name evidence="8" type="ORF">AV274_0717</name>
</gene>
<keyword evidence="1" id="KW-0479">Metal-binding</keyword>
<organism evidence="8 9">
    <name type="scientific">Blastocystis sp. subtype 1 (strain ATCC 50177 / NandII)</name>
    <dbReference type="NCBI Taxonomy" id="478820"/>
    <lineage>
        <taxon>Eukaryota</taxon>
        <taxon>Sar</taxon>
        <taxon>Stramenopiles</taxon>
        <taxon>Bigyra</taxon>
        <taxon>Opalozoa</taxon>
        <taxon>Opalinata</taxon>
        <taxon>Blastocystidae</taxon>
        <taxon>Blastocystis</taxon>
    </lineage>
</organism>
<dbReference type="GO" id="GO:0008270">
    <property type="term" value="F:zinc ion binding"/>
    <property type="evidence" value="ECO:0007669"/>
    <property type="project" value="UniProtKB-KW"/>
</dbReference>
<evidence type="ECO:0000256" key="6">
    <source>
        <dbReference type="SAM" id="Phobius"/>
    </source>
</evidence>
<dbReference type="GO" id="GO:0012505">
    <property type="term" value="C:endomembrane system"/>
    <property type="evidence" value="ECO:0007669"/>
    <property type="project" value="TreeGrafter"/>
</dbReference>
<keyword evidence="6" id="KW-0472">Membrane</keyword>
<feature type="transmembrane region" description="Helical" evidence="6">
    <location>
        <begin position="139"/>
        <end position="156"/>
    </location>
</feature>
<dbReference type="PANTHER" id="PTHR22763:SF183">
    <property type="entry name" value="RING-TYPE DOMAIN-CONTAINING PROTEIN"/>
    <property type="match status" value="1"/>
</dbReference>
<dbReference type="Pfam" id="PF13639">
    <property type="entry name" value="zf-RING_2"/>
    <property type="match status" value="1"/>
</dbReference>
<dbReference type="GO" id="GO:0061630">
    <property type="term" value="F:ubiquitin protein ligase activity"/>
    <property type="evidence" value="ECO:0007669"/>
    <property type="project" value="TreeGrafter"/>
</dbReference>
<feature type="domain" description="RING-type" evidence="7">
    <location>
        <begin position="295"/>
        <end position="335"/>
    </location>
</feature>
<feature type="region of interest" description="Disordered" evidence="5">
    <location>
        <begin position="459"/>
        <end position="555"/>
    </location>
</feature>
<dbReference type="Gene3D" id="3.30.40.10">
    <property type="entry name" value="Zinc/RING finger domain, C3HC4 (zinc finger)"/>
    <property type="match status" value="1"/>
</dbReference>
<dbReference type="InterPro" id="IPR001841">
    <property type="entry name" value="Znf_RING"/>
</dbReference>
<feature type="transmembrane region" description="Helical" evidence="6">
    <location>
        <begin position="76"/>
        <end position="94"/>
    </location>
</feature>
<evidence type="ECO:0000256" key="2">
    <source>
        <dbReference type="ARBA" id="ARBA00022771"/>
    </source>
</evidence>
<keyword evidence="6" id="KW-1133">Transmembrane helix</keyword>
<dbReference type="SUPFAM" id="SSF57850">
    <property type="entry name" value="RING/U-box"/>
    <property type="match status" value="1"/>
</dbReference>
<dbReference type="STRING" id="478820.A0A196SKK6"/>
<evidence type="ECO:0000313" key="8">
    <source>
        <dbReference type="EMBL" id="OAO17578.1"/>
    </source>
</evidence>
<keyword evidence="2 4" id="KW-0863">Zinc-finger</keyword>
<accession>A0A196SKK6</accession>
<dbReference type="SMART" id="SM00184">
    <property type="entry name" value="RING"/>
    <property type="match status" value="1"/>
</dbReference>